<evidence type="ECO:0000256" key="4">
    <source>
        <dbReference type="ARBA" id="ARBA00022801"/>
    </source>
</evidence>
<gene>
    <name evidence="9" type="ORF">J2S41_003201</name>
</gene>
<feature type="domain" description="Phosphatidic acid phosphatase type 2/haloperoxidase" evidence="8">
    <location>
        <begin position="76"/>
        <end position="184"/>
    </location>
</feature>
<dbReference type="Gene3D" id="1.20.144.10">
    <property type="entry name" value="Phosphatidic acid phosphatase type 2/haloperoxidase"/>
    <property type="match status" value="1"/>
</dbReference>
<keyword evidence="10" id="KW-1185">Reference proteome</keyword>
<feature type="transmembrane region" description="Helical" evidence="7">
    <location>
        <begin position="119"/>
        <end position="138"/>
    </location>
</feature>
<dbReference type="RefSeq" id="WP_310368529.1">
    <property type="nucleotide sequence ID" value="NZ_JAVDYB010000001.1"/>
</dbReference>
<proteinExistence type="predicted"/>
<evidence type="ECO:0000313" key="9">
    <source>
        <dbReference type="EMBL" id="MDR7276423.1"/>
    </source>
</evidence>
<dbReference type="GO" id="GO:0005886">
    <property type="term" value="C:plasma membrane"/>
    <property type="evidence" value="ECO:0007669"/>
    <property type="project" value="UniProtKB-SubCell"/>
</dbReference>
<dbReference type="PANTHER" id="PTHR14969:SF62">
    <property type="entry name" value="DECAPRENYLPHOSPHORYL-5-PHOSPHORIBOSE PHOSPHATASE RV3807C-RELATED"/>
    <property type="match status" value="1"/>
</dbReference>
<organism evidence="9 10">
    <name type="scientific">Catenuloplanes atrovinosus</name>
    <dbReference type="NCBI Taxonomy" id="137266"/>
    <lineage>
        <taxon>Bacteria</taxon>
        <taxon>Bacillati</taxon>
        <taxon>Actinomycetota</taxon>
        <taxon>Actinomycetes</taxon>
        <taxon>Micromonosporales</taxon>
        <taxon>Micromonosporaceae</taxon>
        <taxon>Catenuloplanes</taxon>
    </lineage>
</organism>
<protein>
    <submittedName>
        <fullName evidence="9">Membrane-associated phospholipid phosphatase</fullName>
    </submittedName>
</protein>
<feature type="transmembrane region" description="Helical" evidence="7">
    <location>
        <begin position="143"/>
        <end position="163"/>
    </location>
</feature>
<dbReference type="Proteomes" id="UP001183643">
    <property type="component" value="Unassembled WGS sequence"/>
</dbReference>
<dbReference type="SMART" id="SM00014">
    <property type="entry name" value="acidPPc"/>
    <property type="match status" value="1"/>
</dbReference>
<evidence type="ECO:0000313" key="10">
    <source>
        <dbReference type="Proteomes" id="UP001183643"/>
    </source>
</evidence>
<evidence type="ECO:0000256" key="2">
    <source>
        <dbReference type="ARBA" id="ARBA00022475"/>
    </source>
</evidence>
<keyword evidence="4" id="KW-0378">Hydrolase</keyword>
<dbReference type="PANTHER" id="PTHR14969">
    <property type="entry name" value="SPHINGOSINE-1-PHOSPHATE PHOSPHOHYDROLASE"/>
    <property type="match status" value="1"/>
</dbReference>
<keyword evidence="2" id="KW-1003">Cell membrane</keyword>
<sequence>MWRRTITCGLLLTAAGSVILALAPTGAPAGPMVGGAGWPRWAVVAVAWAVPLLPVLFVPLLVLAIRPHPQRALPGLLVAAAGAALTLAIGSVLKDQFQGVRPCAAPGADRALLSCPPDWSYPSTISGLVAAVAVGVAVISRRLAVTAAVLAALCAAGRVLGGVHSVPDVLAGLVLGAAVAGALALWVPAAVRTPV</sequence>
<dbReference type="Pfam" id="PF01569">
    <property type="entry name" value="PAP2"/>
    <property type="match status" value="1"/>
</dbReference>
<dbReference type="EMBL" id="JAVDYB010000001">
    <property type="protein sequence ID" value="MDR7276423.1"/>
    <property type="molecule type" value="Genomic_DNA"/>
</dbReference>
<evidence type="ECO:0000256" key="6">
    <source>
        <dbReference type="ARBA" id="ARBA00023136"/>
    </source>
</evidence>
<evidence type="ECO:0000256" key="5">
    <source>
        <dbReference type="ARBA" id="ARBA00022989"/>
    </source>
</evidence>
<keyword evidence="5 7" id="KW-1133">Transmembrane helix</keyword>
<reference evidence="9" key="1">
    <citation type="submission" date="2023-07" db="EMBL/GenBank/DDBJ databases">
        <title>Sequencing the genomes of 1000 actinobacteria strains.</title>
        <authorList>
            <person name="Klenk H.-P."/>
        </authorList>
    </citation>
    <scope>NUCLEOTIDE SEQUENCE</scope>
    <source>
        <strain evidence="9">DSM 44707</strain>
    </source>
</reference>
<keyword evidence="3 7" id="KW-0812">Transmembrane</keyword>
<feature type="transmembrane region" description="Helical" evidence="7">
    <location>
        <begin position="169"/>
        <end position="191"/>
    </location>
</feature>
<evidence type="ECO:0000256" key="3">
    <source>
        <dbReference type="ARBA" id="ARBA00022692"/>
    </source>
</evidence>
<accession>A0AAE3YQ81</accession>
<evidence type="ECO:0000256" key="7">
    <source>
        <dbReference type="SAM" id="Phobius"/>
    </source>
</evidence>
<dbReference type="SUPFAM" id="SSF48317">
    <property type="entry name" value="Acid phosphatase/Vanadium-dependent haloperoxidase"/>
    <property type="match status" value="1"/>
</dbReference>
<dbReference type="GO" id="GO:0016787">
    <property type="term" value="F:hydrolase activity"/>
    <property type="evidence" value="ECO:0007669"/>
    <property type="project" value="UniProtKB-KW"/>
</dbReference>
<dbReference type="AlphaFoldDB" id="A0AAE3YQ81"/>
<dbReference type="InterPro" id="IPR036938">
    <property type="entry name" value="PAP2/HPO_sf"/>
</dbReference>
<keyword evidence="6 7" id="KW-0472">Membrane</keyword>
<name>A0AAE3YQ81_9ACTN</name>
<comment type="caution">
    <text evidence="9">The sequence shown here is derived from an EMBL/GenBank/DDBJ whole genome shotgun (WGS) entry which is preliminary data.</text>
</comment>
<evidence type="ECO:0000259" key="8">
    <source>
        <dbReference type="SMART" id="SM00014"/>
    </source>
</evidence>
<feature type="transmembrane region" description="Helical" evidence="7">
    <location>
        <begin position="72"/>
        <end position="93"/>
    </location>
</feature>
<comment type="subcellular location">
    <subcellularLocation>
        <location evidence="1">Cell membrane</location>
        <topology evidence="1">Multi-pass membrane protein</topology>
    </subcellularLocation>
</comment>
<feature type="transmembrane region" description="Helical" evidence="7">
    <location>
        <begin position="45"/>
        <end position="65"/>
    </location>
</feature>
<evidence type="ECO:0000256" key="1">
    <source>
        <dbReference type="ARBA" id="ARBA00004651"/>
    </source>
</evidence>
<dbReference type="InterPro" id="IPR000326">
    <property type="entry name" value="PAP2/HPO"/>
</dbReference>